<dbReference type="InterPro" id="IPR012677">
    <property type="entry name" value="Nucleotide-bd_a/b_plait_sf"/>
</dbReference>
<protein>
    <recommendedName>
        <fullName evidence="2">type I protein arginine methyltransferase</fullName>
        <ecNumber evidence="2">2.1.1.319</ecNumber>
    </recommendedName>
</protein>
<keyword evidence="9" id="KW-0862">Zinc</keyword>
<dbReference type="EC" id="2.1.1.319" evidence="2"/>
<feature type="compositionally biased region" description="Basic and acidic residues" evidence="15">
    <location>
        <begin position="1129"/>
        <end position="1144"/>
    </location>
</feature>
<keyword evidence="12" id="KW-0694">RNA-binding</keyword>
<evidence type="ECO:0000256" key="1">
    <source>
        <dbReference type="ARBA" id="ARBA00004514"/>
    </source>
</evidence>
<dbReference type="GO" id="GO:0032259">
    <property type="term" value="P:methylation"/>
    <property type="evidence" value="ECO:0007669"/>
    <property type="project" value="UniProtKB-KW"/>
</dbReference>
<dbReference type="CDD" id="cd12446">
    <property type="entry name" value="RRM_RBM25"/>
    <property type="match status" value="1"/>
</dbReference>
<evidence type="ECO:0000256" key="4">
    <source>
        <dbReference type="ARBA" id="ARBA00022603"/>
    </source>
</evidence>
<dbReference type="EMBL" id="SGPL01000003">
    <property type="protein sequence ID" value="THH21417.1"/>
    <property type="molecule type" value="Genomic_DNA"/>
</dbReference>
<reference evidence="17 18" key="1">
    <citation type="submission" date="2019-02" db="EMBL/GenBank/DDBJ databases">
        <title>Genome sequencing of the rare red list fungi Bondarzewia mesenterica.</title>
        <authorList>
            <person name="Buettner E."/>
            <person name="Kellner H."/>
        </authorList>
    </citation>
    <scope>NUCLEOTIDE SEQUENCE [LARGE SCALE GENOMIC DNA]</scope>
    <source>
        <strain evidence="17 18">DSM 108281</strain>
    </source>
</reference>
<feature type="region of interest" description="Disordered" evidence="15">
    <location>
        <begin position="1125"/>
        <end position="1144"/>
    </location>
</feature>
<evidence type="ECO:0000256" key="8">
    <source>
        <dbReference type="ARBA" id="ARBA00022771"/>
    </source>
</evidence>
<dbReference type="Gene3D" id="2.70.160.11">
    <property type="entry name" value="Hnrnp arginine n-methyltransferase1"/>
    <property type="match status" value="1"/>
</dbReference>
<dbReference type="AlphaFoldDB" id="A0A4S4M9G4"/>
<comment type="catalytic activity">
    <reaction evidence="11">
        <text>L-arginyl-[protein] + S-adenosyl-L-methionine = N(omega)-methyl-L-arginyl-[protein] + S-adenosyl-L-homocysteine + H(+)</text>
        <dbReference type="Rhea" id="RHEA:48100"/>
        <dbReference type="Rhea" id="RHEA-COMP:10532"/>
        <dbReference type="Rhea" id="RHEA-COMP:11990"/>
        <dbReference type="ChEBI" id="CHEBI:15378"/>
        <dbReference type="ChEBI" id="CHEBI:29965"/>
        <dbReference type="ChEBI" id="CHEBI:57856"/>
        <dbReference type="ChEBI" id="CHEBI:59789"/>
        <dbReference type="ChEBI" id="CHEBI:65280"/>
    </reaction>
    <physiologicalReaction direction="left-to-right" evidence="11">
        <dbReference type="Rhea" id="RHEA:48101"/>
    </physiologicalReaction>
</comment>
<dbReference type="FunFam" id="3.40.50.150:FF:000003">
    <property type="entry name" value="Blast:Protein arginine N-methyltransferase 1"/>
    <property type="match status" value="1"/>
</dbReference>
<dbReference type="PANTHER" id="PTHR11006">
    <property type="entry name" value="PROTEIN ARGININE N-METHYLTRANSFERASE"/>
    <property type="match status" value="1"/>
</dbReference>
<dbReference type="InterPro" id="IPR035979">
    <property type="entry name" value="RBD_domain_sf"/>
</dbReference>
<dbReference type="Pfam" id="PF00076">
    <property type="entry name" value="RRM_1"/>
    <property type="match status" value="1"/>
</dbReference>
<evidence type="ECO:0000256" key="11">
    <source>
        <dbReference type="ARBA" id="ARBA00049303"/>
    </source>
</evidence>
<feature type="region of interest" description="Disordered" evidence="15">
    <location>
        <begin position="718"/>
        <end position="743"/>
    </location>
</feature>
<dbReference type="GO" id="GO:0005829">
    <property type="term" value="C:cytosol"/>
    <property type="evidence" value="ECO:0007669"/>
    <property type="project" value="UniProtKB-SubCell"/>
</dbReference>
<dbReference type="InterPro" id="IPR034268">
    <property type="entry name" value="RBM25_RRM"/>
</dbReference>
<keyword evidence="14" id="KW-0175">Coiled coil</keyword>
<evidence type="ECO:0000256" key="15">
    <source>
        <dbReference type="SAM" id="MobiDB-lite"/>
    </source>
</evidence>
<dbReference type="SMART" id="SM00360">
    <property type="entry name" value="RRM"/>
    <property type="match status" value="1"/>
</dbReference>
<feature type="region of interest" description="Disordered" evidence="15">
    <location>
        <begin position="11"/>
        <end position="33"/>
    </location>
</feature>
<dbReference type="PANTHER" id="PTHR11006:SF53">
    <property type="entry name" value="PROTEIN ARGININE N-METHYLTRANSFERASE 3"/>
    <property type="match status" value="1"/>
</dbReference>
<feature type="compositionally biased region" description="Basic and acidic residues" evidence="15">
    <location>
        <begin position="1005"/>
        <end position="1017"/>
    </location>
</feature>
<keyword evidence="4 13" id="KW-0489">Methyltransferase</keyword>
<evidence type="ECO:0000259" key="16">
    <source>
        <dbReference type="PROSITE" id="PS50102"/>
    </source>
</evidence>
<evidence type="ECO:0000256" key="3">
    <source>
        <dbReference type="ARBA" id="ARBA00022490"/>
    </source>
</evidence>
<comment type="catalytic activity">
    <reaction evidence="10">
        <text>L-arginyl-[protein] + 2 S-adenosyl-L-methionine = N(omega),N(omega)-dimethyl-L-arginyl-[protein] + 2 S-adenosyl-L-homocysteine + 2 H(+)</text>
        <dbReference type="Rhea" id="RHEA:48096"/>
        <dbReference type="Rhea" id="RHEA-COMP:10532"/>
        <dbReference type="Rhea" id="RHEA-COMP:11991"/>
        <dbReference type="ChEBI" id="CHEBI:15378"/>
        <dbReference type="ChEBI" id="CHEBI:29965"/>
        <dbReference type="ChEBI" id="CHEBI:57856"/>
        <dbReference type="ChEBI" id="CHEBI:59789"/>
        <dbReference type="ChEBI" id="CHEBI:61897"/>
        <dbReference type="EC" id="2.1.1.319"/>
    </reaction>
    <physiologicalReaction direction="left-to-right" evidence="10">
        <dbReference type="Rhea" id="RHEA:48097"/>
    </physiologicalReaction>
</comment>
<evidence type="ECO:0000256" key="13">
    <source>
        <dbReference type="PROSITE-ProRule" id="PRU01015"/>
    </source>
</evidence>
<evidence type="ECO:0000256" key="12">
    <source>
        <dbReference type="PROSITE-ProRule" id="PRU00176"/>
    </source>
</evidence>
<evidence type="ECO:0000256" key="5">
    <source>
        <dbReference type="ARBA" id="ARBA00022679"/>
    </source>
</evidence>
<feature type="compositionally biased region" description="Basic and acidic residues" evidence="15">
    <location>
        <begin position="1076"/>
        <end position="1120"/>
    </location>
</feature>
<evidence type="ECO:0000313" key="17">
    <source>
        <dbReference type="EMBL" id="THH21417.1"/>
    </source>
</evidence>
<feature type="region of interest" description="Disordered" evidence="15">
    <location>
        <begin position="1005"/>
        <end position="1120"/>
    </location>
</feature>
<dbReference type="InterPro" id="IPR049482">
    <property type="entry name" value="ANM3-like_C2H2_Zf"/>
</dbReference>
<dbReference type="InterPro" id="IPR000504">
    <property type="entry name" value="RRM_dom"/>
</dbReference>
<keyword evidence="18" id="KW-1185">Reference proteome</keyword>
<keyword evidence="8" id="KW-0863">Zinc-finger</keyword>
<dbReference type="Pfam" id="PF22528">
    <property type="entry name" value="PRMT_C"/>
    <property type="match status" value="2"/>
</dbReference>
<accession>A0A4S4M9G4</accession>
<dbReference type="SUPFAM" id="SSF53335">
    <property type="entry name" value="S-adenosyl-L-methionine-dependent methyltransferases"/>
    <property type="match status" value="1"/>
</dbReference>
<dbReference type="Gene3D" id="3.30.70.330">
    <property type="match status" value="1"/>
</dbReference>
<organism evidence="17 18">
    <name type="scientific">Bondarzewia mesenterica</name>
    <dbReference type="NCBI Taxonomy" id="1095465"/>
    <lineage>
        <taxon>Eukaryota</taxon>
        <taxon>Fungi</taxon>
        <taxon>Dikarya</taxon>
        <taxon>Basidiomycota</taxon>
        <taxon>Agaricomycotina</taxon>
        <taxon>Agaricomycetes</taxon>
        <taxon>Russulales</taxon>
        <taxon>Bondarzewiaceae</taxon>
        <taxon>Bondarzewia</taxon>
    </lineage>
</organism>
<sequence length="1191" mass="133023">MSLRLPAAPLNLSDVGSEDGNDTSVSGEEEETWSDWISDSMNEQPCRSLFEEKILPTVSDALNYDKQTHGFDLSAACSKLSLDFHGRIRLINYIRKEKPTAQSLQSLEGNESFLSSDDYLRPVLEDDPLLLNTSDEWSDSGDEEVAPTNQVDAQKRMRSLERKLRKAKQDLADYNALITQHLDIGRLKEAVEEPGSIAAESKAPDDDSHYFQSYEENDIHAVMIQDSIRTSSYASFILTNPKLFQDAIVLDVGCGTGILSLFAARAGAKRVIAVDASDIAEKAKLIVKANNLDDVITVIQGKVENITLPDNIEKVDIIVSEWMGYALLYESMLDSVLSARDRFLKPDGVLAPSQCKMILGLCEAGEIFKERIGFWNDVYGFDLSAMAEEVYDDAVVDVVGPDTMLSEAFPIKDLYLRDITTRQLDFIAPFTLVSTAERRTKVRALVLYFDTFFHPLGEPVPPDTQVQITKDGGGHLAEVWPIGGRQPRRSSQTVKARITSFSTGPKSVPTHWKHTIFLLRDPIQVEEGTVVTGTFRCRKSEDNARELDVEIHYTIKDNADSEVPGEVVVQMFKVRTAQVGLSYGDHLLFRSISIFYTDYRVDARKYDSYHPARLTAVGESQNISSPKLWIQQDQMGYISDALNVLLAQVDWVCCSFFTFLPLFCIVTPSYPVFVLSNNSVSMSNMSNNDTKNGGKVFSSLLSNSQHPYAKIYDSTNGSAVSKNKTVGKSTSKTASSSQPEQTTLKLDSNVQFGKIAAKSGWASPYKPGGPSWPLALKLVDQDTYIIMQPMPNRLGLGLRQPLPSYGQGPSMSALAQQQQMHHQQFVPPQAHKEVTLFIGSISGGITDAFLNQLLSACGPVKSFKRLITPANKPQGFGFAEFEDPDGALRAMALLNNVELPALEDGCMSKKLLVKADEKTKMFLDAYSTQRMQTDVDEVTMQKSKATVGQYLADINRTSQEASNNGLLDKERYVIPPHLHDLQEADLPETQRGLVISEIAQFRERAAKREREKMRDSKQSIPSALPSGPKVREWGKPQAGATPEPTQASRPGALGKDAQQGYSKPVGFVKAEQGQEGDERQLAGKTTKTDEELEAERKEARRRDEENSFRDRERRYEPRERTRIQNLERAITREQATKEAEGRDKVEMGARLDVWDDDESDELFYTDRTRWRMQRTRRLAAEEAADAESRAF</sequence>
<dbReference type="GO" id="GO:0035242">
    <property type="term" value="F:protein-arginine omega-N asymmetric methyltransferase activity"/>
    <property type="evidence" value="ECO:0007669"/>
    <property type="project" value="UniProtKB-EC"/>
</dbReference>
<dbReference type="Gene3D" id="3.40.50.150">
    <property type="entry name" value="Vaccinia Virus protein VP39"/>
    <property type="match status" value="1"/>
</dbReference>
<dbReference type="SUPFAM" id="SSF57667">
    <property type="entry name" value="beta-beta-alpha zinc fingers"/>
    <property type="match status" value="1"/>
</dbReference>
<dbReference type="GO" id="GO:0005634">
    <property type="term" value="C:nucleus"/>
    <property type="evidence" value="ECO:0007669"/>
    <property type="project" value="TreeGrafter"/>
</dbReference>
<feature type="compositionally biased region" description="Acidic residues" evidence="15">
    <location>
        <begin position="16"/>
        <end position="33"/>
    </location>
</feature>
<dbReference type="Proteomes" id="UP000310158">
    <property type="component" value="Unassembled WGS sequence"/>
</dbReference>
<dbReference type="InterPro" id="IPR036236">
    <property type="entry name" value="Znf_C2H2_sf"/>
</dbReference>
<dbReference type="GO" id="GO:0042054">
    <property type="term" value="F:histone methyltransferase activity"/>
    <property type="evidence" value="ECO:0007669"/>
    <property type="project" value="TreeGrafter"/>
</dbReference>
<evidence type="ECO:0000256" key="6">
    <source>
        <dbReference type="ARBA" id="ARBA00022691"/>
    </source>
</evidence>
<keyword evidence="6 13" id="KW-0949">S-adenosyl-L-methionine</keyword>
<evidence type="ECO:0000256" key="7">
    <source>
        <dbReference type="ARBA" id="ARBA00022723"/>
    </source>
</evidence>
<dbReference type="CDD" id="cd02440">
    <property type="entry name" value="AdoMet_MTases"/>
    <property type="match status" value="1"/>
</dbReference>
<keyword evidence="7" id="KW-0479">Metal-binding</keyword>
<dbReference type="GO" id="GO:0003723">
    <property type="term" value="F:RNA binding"/>
    <property type="evidence" value="ECO:0007669"/>
    <property type="project" value="UniProtKB-UniRule"/>
</dbReference>
<evidence type="ECO:0000256" key="14">
    <source>
        <dbReference type="SAM" id="Coils"/>
    </source>
</evidence>
<dbReference type="InterPro" id="IPR025799">
    <property type="entry name" value="Arg_MeTrfase"/>
</dbReference>
<proteinExistence type="predicted"/>
<dbReference type="InterPro" id="IPR055135">
    <property type="entry name" value="PRMT_dom"/>
</dbReference>
<dbReference type="InterPro" id="IPR041698">
    <property type="entry name" value="Methyltransf_25"/>
</dbReference>
<evidence type="ECO:0000313" key="18">
    <source>
        <dbReference type="Proteomes" id="UP000310158"/>
    </source>
</evidence>
<dbReference type="Pfam" id="PF21137">
    <property type="entry name" value="ANM3_C2H2_Zf"/>
    <property type="match status" value="1"/>
</dbReference>
<dbReference type="OrthoDB" id="7848332at2759"/>
<dbReference type="PROSITE" id="PS51678">
    <property type="entry name" value="SAM_MT_PRMT"/>
    <property type="match status" value="1"/>
</dbReference>
<evidence type="ECO:0000256" key="9">
    <source>
        <dbReference type="ARBA" id="ARBA00022833"/>
    </source>
</evidence>
<dbReference type="InterPro" id="IPR029063">
    <property type="entry name" value="SAM-dependent_MTases_sf"/>
</dbReference>
<evidence type="ECO:0000256" key="2">
    <source>
        <dbReference type="ARBA" id="ARBA00011925"/>
    </source>
</evidence>
<gene>
    <name evidence="17" type="ORF">EW146_g166</name>
</gene>
<dbReference type="SUPFAM" id="SSF54928">
    <property type="entry name" value="RNA-binding domain, RBD"/>
    <property type="match status" value="1"/>
</dbReference>
<dbReference type="Pfam" id="PF13649">
    <property type="entry name" value="Methyltransf_25"/>
    <property type="match status" value="1"/>
</dbReference>
<dbReference type="GO" id="GO:0008270">
    <property type="term" value="F:zinc ion binding"/>
    <property type="evidence" value="ECO:0007669"/>
    <property type="project" value="UniProtKB-KW"/>
</dbReference>
<feature type="coiled-coil region" evidence="14">
    <location>
        <begin position="150"/>
        <end position="177"/>
    </location>
</feature>
<comment type="caution">
    <text evidence="17">The sequence shown here is derived from an EMBL/GenBank/DDBJ whole genome shotgun (WGS) entry which is preliminary data.</text>
</comment>
<evidence type="ECO:0000256" key="10">
    <source>
        <dbReference type="ARBA" id="ARBA00047384"/>
    </source>
</evidence>
<keyword evidence="5 13" id="KW-0808">Transferase</keyword>
<comment type="subcellular location">
    <subcellularLocation>
        <location evidence="1">Cytoplasm</location>
        <location evidence="1">Cytosol</location>
    </subcellularLocation>
</comment>
<keyword evidence="3" id="KW-0963">Cytoplasm</keyword>
<name>A0A4S4M9G4_9AGAM</name>
<feature type="domain" description="RRM" evidence="16">
    <location>
        <begin position="834"/>
        <end position="918"/>
    </location>
</feature>
<dbReference type="PROSITE" id="PS50102">
    <property type="entry name" value="RRM"/>
    <property type="match status" value="1"/>
</dbReference>